<evidence type="ECO:0000256" key="1">
    <source>
        <dbReference type="ARBA" id="ARBA00007992"/>
    </source>
</evidence>
<keyword evidence="5" id="KW-0503">Monooxygenase</keyword>
<evidence type="ECO:0000259" key="6">
    <source>
        <dbReference type="Pfam" id="PF01494"/>
    </source>
</evidence>
<keyword evidence="3" id="KW-0274">FAD</keyword>
<sequence length="475" mass="53078">MAEHRKLQVGIVGAGVAGLAAAIALARTGHHVQIFEKSSFKNEIGAAITLSPNANLILERWGFDFKAAGETAKCQFRRLHWKTMNLEFQDSFDHVQAKYGHAFNAFHRVDLHREMRRIAEDKLGVQINLGSHVKKIDCPTGTLMLEDGREIQNDLVVVADGVKSQFVQAITGRDLPFTQTNRSVFRTIIPMERLMEDEKIRPVLENEPSGFVTSALGAGQDAFFVTYPCRDDKLMNIAIFHPTRPHLKSAEGKLLCWSAPATLEDVDDVISDFHPVWRAIASKADSYNVYRVEHRNEVNQMVNGRACIIGDAAHAMMPSKAPSEAARFSVAKHGVNIAYAQGGCMALEDAAALEVLMADVNPEKDLETRLKLFEQLRLPRCATTQALSNHTWGNTFRDGFSQRIQQQFQHLLPPPGLNSFSSPWRDFFYSYNIYEEAEKALKYKEIDSVPDGVLKWFGLNAVDGQSNGIQSTVVH</sequence>
<evidence type="ECO:0000256" key="5">
    <source>
        <dbReference type="ARBA" id="ARBA00023033"/>
    </source>
</evidence>
<evidence type="ECO:0000256" key="4">
    <source>
        <dbReference type="ARBA" id="ARBA00023002"/>
    </source>
</evidence>
<dbReference type="PRINTS" id="PR00420">
    <property type="entry name" value="RNGMNOXGNASE"/>
</dbReference>
<evidence type="ECO:0000313" key="8">
    <source>
        <dbReference type="Proteomes" id="UP000799772"/>
    </source>
</evidence>
<protein>
    <submittedName>
        <fullName evidence="7">FAD/NAD(P)-binding domain-containing protein</fullName>
    </submittedName>
</protein>
<dbReference type="InterPro" id="IPR036188">
    <property type="entry name" value="FAD/NAD-bd_sf"/>
</dbReference>
<keyword evidence="4" id="KW-0560">Oxidoreductase</keyword>
<dbReference type="AlphaFoldDB" id="A0A9P4IK09"/>
<dbReference type="PANTHER" id="PTHR13789:SF314">
    <property type="entry name" value="FAD-BINDING DOMAIN-CONTAINING PROTEIN"/>
    <property type="match status" value="1"/>
</dbReference>
<evidence type="ECO:0000313" key="7">
    <source>
        <dbReference type="EMBL" id="KAF2100650.1"/>
    </source>
</evidence>
<dbReference type="SUPFAM" id="SSF51905">
    <property type="entry name" value="FAD/NAD(P)-binding domain"/>
    <property type="match status" value="1"/>
</dbReference>
<dbReference type="GO" id="GO:0071949">
    <property type="term" value="F:FAD binding"/>
    <property type="evidence" value="ECO:0007669"/>
    <property type="project" value="InterPro"/>
</dbReference>
<dbReference type="Proteomes" id="UP000799772">
    <property type="component" value="Unassembled WGS sequence"/>
</dbReference>
<keyword evidence="2" id="KW-0285">Flavoprotein</keyword>
<dbReference type="GO" id="GO:0004497">
    <property type="term" value="F:monooxygenase activity"/>
    <property type="evidence" value="ECO:0007669"/>
    <property type="project" value="UniProtKB-KW"/>
</dbReference>
<reference evidence="7" key="1">
    <citation type="journal article" date="2020" name="Stud. Mycol.">
        <title>101 Dothideomycetes genomes: a test case for predicting lifestyles and emergence of pathogens.</title>
        <authorList>
            <person name="Haridas S."/>
            <person name="Albert R."/>
            <person name="Binder M."/>
            <person name="Bloem J."/>
            <person name="Labutti K."/>
            <person name="Salamov A."/>
            <person name="Andreopoulos B."/>
            <person name="Baker S."/>
            <person name="Barry K."/>
            <person name="Bills G."/>
            <person name="Bluhm B."/>
            <person name="Cannon C."/>
            <person name="Castanera R."/>
            <person name="Culley D."/>
            <person name="Daum C."/>
            <person name="Ezra D."/>
            <person name="Gonzalez J."/>
            <person name="Henrissat B."/>
            <person name="Kuo A."/>
            <person name="Liang C."/>
            <person name="Lipzen A."/>
            <person name="Lutzoni F."/>
            <person name="Magnuson J."/>
            <person name="Mondo S."/>
            <person name="Nolan M."/>
            <person name="Ohm R."/>
            <person name="Pangilinan J."/>
            <person name="Park H.-J."/>
            <person name="Ramirez L."/>
            <person name="Alfaro M."/>
            <person name="Sun H."/>
            <person name="Tritt A."/>
            <person name="Yoshinaga Y."/>
            <person name="Zwiers L.-H."/>
            <person name="Turgeon B."/>
            <person name="Goodwin S."/>
            <person name="Spatafora J."/>
            <person name="Crous P."/>
            <person name="Grigoriev I."/>
        </authorList>
    </citation>
    <scope>NUCLEOTIDE SEQUENCE</scope>
    <source>
        <strain evidence="7">CBS 133067</strain>
    </source>
</reference>
<dbReference type="EMBL" id="ML978124">
    <property type="protein sequence ID" value="KAF2100650.1"/>
    <property type="molecule type" value="Genomic_DNA"/>
</dbReference>
<evidence type="ECO:0000256" key="3">
    <source>
        <dbReference type="ARBA" id="ARBA00022827"/>
    </source>
</evidence>
<dbReference type="Pfam" id="PF01494">
    <property type="entry name" value="FAD_binding_3"/>
    <property type="match status" value="1"/>
</dbReference>
<dbReference type="InterPro" id="IPR050493">
    <property type="entry name" value="FAD-dep_Monooxygenase_BioMet"/>
</dbReference>
<dbReference type="InterPro" id="IPR002938">
    <property type="entry name" value="FAD-bd"/>
</dbReference>
<feature type="domain" description="FAD-binding" evidence="6">
    <location>
        <begin position="7"/>
        <end position="321"/>
    </location>
</feature>
<dbReference type="OrthoDB" id="9993796at2759"/>
<dbReference type="SUPFAM" id="SSF54373">
    <property type="entry name" value="FAD-linked reductases, C-terminal domain"/>
    <property type="match status" value="1"/>
</dbReference>
<keyword evidence="8" id="KW-1185">Reference proteome</keyword>
<dbReference type="PANTHER" id="PTHR13789">
    <property type="entry name" value="MONOOXYGENASE"/>
    <property type="match status" value="1"/>
</dbReference>
<gene>
    <name evidence="7" type="ORF">NA57DRAFT_74250</name>
</gene>
<accession>A0A9P4IK09</accession>
<proteinExistence type="inferred from homology"/>
<comment type="caution">
    <text evidence="7">The sequence shown here is derived from an EMBL/GenBank/DDBJ whole genome shotgun (WGS) entry which is preliminary data.</text>
</comment>
<dbReference type="Gene3D" id="3.50.50.60">
    <property type="entry name" value="FAD/NAD(P)-binding domain"/>
    <property type="match status" value="1"/>
</dbReference>
<evidence type="ECO:0000256" key="2">
    <source>
        <dbReference type="ARBA" id="ARBA00022630"/>
    </source>
</evidence>
<organism evidence="7 8">
    <name type="scientific">Rhizodiscina lignyota</name>
    <dbReference type="NCBI Taxonomy" id="1504668"/>
    <lineage>
        <taxon>Eukaryota</taxon>
        <taxon>Fungi</taxon>
        <taxon>Dikarya</taxon>
        <taxon>Ascomycota</taxon>
        <taxon>Pezizomycotina</taxon>
        <taxon>Dothideomycetes</taxon>
        <taxon>Pleosporomycetidae</taxon>
        <taxon>Aulographales</taxon>
        <taxon>Rhizodiscinaceae</taxon>
        <taxon>Rhizodiscina</taxon>
    </lineage>
</organism>
<name>A0A9P4IK09_9PEZI</name>
<comment type="similarity">
    <text evidence="1">Belongs to the paxM FAD-dependent monooxygenase family.</text>
</comment>